<dbReference type="InterPro" id="IPR009097">
    <property type="entry name" value="Cyclic_Pdiesterase"/>
</dbReference>
<accession>A0A9X2P6D8</accession>
<dbReference type="AlphaFoldDB" id="A0A9X2P6D8"/>
<dbReference type="Proteomes" id="UP001142175">
    <property type="component" value="Unassembled WGS sequence"/>
</dbReference>
<protein>
    <submittedName>
        <fullName evidence="1">2'-5' RNA ligase family protein</fullName>
    </submittedName>
</protein>
<proteinExistence type="predicted"/>
<keyword evidence="2" id="KW-1185">Reference proteome</keyword>
<dbReference type="Pfam" id="PF13563">
    <property type="entry name" value="2_5_RNA_ligase2"/>
    <property type="match status" value="1"/>
</dbReference>
<keyword evidence="1" id="KW-0436">Ligase</keyword>
<name>A0A9X2P6D8_9BACT</name>
<reference evidence="1" key="1">
    <citation type="submission" date="2022-08" db="EMBL/GenBank/DDBJ databases">
        <authorList>
            <person name="Zhang D."/>
        </authorList>
    </citation>
    <scope>NUCLEOTIDE SEQUENCE</scope>
    <source>
        <strain evidence="1">XJ19-11</strain>
    </source>
</reference>
<dbReference type="InterPro" id="IPR050580">
    <property type="entry name" value="2H_phosphoesterase_YjcG-like"/>
</dbReference>
<dbReference type="GO" id="GO:0016874">
    <property type="term" value="F:ligase activity"/>
    <property type="evidence" value="ECO:0007669"/>
    <property type="project" value="UniProtKB-KW"/>
</dbReference>
<evidence type="ECO:0000313" key="2">
    <source>
        <dbReference type="Proteomes" id="UP001142175"/>
    </source>
</evidence>
<evidence type="ECO:0000313" key="1">
    <source>
        <dbReference type="EMBL" id="MCR9016237.1"/>
    </source>
</evidence>
<dbReference type="PANTHER" id="PTHR40037">
    <property type="entry name" value="PHOSPHOESTERASE YJCG-RELATED"/>
    <property type="match status" value="1"/>
</dbReference>
<dbReference type="RefSeq" id="WP_258424090.1">
    <property type="nucleotide sequence ID" value="NZ_JANSUY010000013.1"/>
</dbReference>
<gene>
    <name evidence="1" type="ORF">NU887_14425</name>
</gene>
<dbReference type="EMBL" id="JANSUY010000013">
    <property type="protein sequence ID" value="MCR9016237.1"/>
    <property type="molecule type" value="Genomic_DNA"/>
</dbReference>
<dbReference type="SUPFAM" id="SSF55144">
    <property type="entry name" value="LigT-like"/>
    <property type="match status" value="1"/>
</dbReference>
<sequence>MAKSIGKYFIAIVPEGEIQQKATDLKLMLKEDFNLKYALKSPAHVTLKMPFNWNEAKESKLIDLLTGFCQDQQPFQLKFSGFDKFGKRVIFIKIKENPTLSSFQIGLSKFCKTNLNLVEELSDRAYHPHMTLAFKDLKEIRFAEYWDFIKKQKFEAEQVVQDIALLKRIEGRWVVVSRFQLNGKHSSAT</sequence>
<organism evidence="1 2">
    <name type="scientific">Aquiflexum gelatinilyticum</name>
    <dbReference type="NCBI Taxonomy" id="2961943"/>
    <lineage>
        <taxon>Bacteria</taxon>
        <taxon>Pseudomonadati</taxon>
        <taxon>Bacteroidota</taxon>
        <taxon>Cytophagia</taxon>
        <taxon>Cytophagales</taxon>
        <taxon>Cyclobacteriaceae</taxon>
        <taxon>Aquiflexum</taxon>
    </lineage>
</organism>
<dbReference type="Gene3D" id="3.90.1140.10">
    <property type="entry name" value="Cyclic phosphodiesterase"/>
    <property type="match status" value="1"/>
</dbReference>
<dbReference type="PANTHER" id="PTHR40037:SF1">
    <property type="entry name" value="PHOSPHOESTERASE SAOUHSC_00951-RELATED"/>
    <property type="match status" value="1"/>
</dbReference>
<comment type="caution">
    <text evidence="1">The sequence shown here is derived from an EMBL/GenBank/DDBJ whole genome shotgun (WGS) entry which is preliminary data.</text>
</comment>